<dbReference type="InterPro" id="IPR008972">
    <property type="entry name" value="Cupredoxin"/>
</dbReference>
<evidence type="ECO:0000256" key="9">
    <source>
        <dbReference type="ARBA" id="ARBA00022982"/>
    </source>
</evidence>
<accession>A0A553K2B6</accession>
<evidence type="ECO:0000256" key="13">
    <source>
        <dbReference type="ARBA" id="ARBA00024688"/>
    </source>
</evidence>
<keyword evidence="12 17" id="KW-0472">Membrane</keyword>
<dbReference type="PANTHER" id="PTHR22888:SF9">
    <property type="entry name" value="CYTOCHROME C OXIDASE SUBUNIT 2"/>
    <property type="match status" value="1"/>
</dbReference>
<dbReference type="OrthoDB" id="9781261at2"/>
<evidence type="ECO:0000256" key="2">
    <source>
        <dbReference type="ARBA" id="ARBA00007866"/>
    </source>
</evidence>
<dbReference type="SUPFAM" id="SSF49503">
    <property type="entry name" value="Cupredoxins"/>
    <property type="match status" value="1"/>
</dbReference>
<evidence type="ECO:0000256" key="14">
    <source>
        <dbReference type="ARBA" id="ARBA00031399"/>
    </source>
</evidence>
<evidence type="ECO:0000256" key="15">
    <source>
        <dbReference type="ARBA" id="ARBA00047816"/>
    </source>
</evidence>
<keyword evidence="9" id="KW-0249">Electron transport</keyword>
<dbReference type="SUPFAM" id="SSF81464">
    <property type="entry name" value="Cytochrome c oxidase subunit II-like, transmembrane region"/>
    <property type="match status" value="1"/>
</dbReference>
<keyword evidence="6 17" id="KW-0812">Transmembrane</keyword>
<dbReference type="NCBIfam" id="TIGR02866">
    <property type="entry name" value="CoxB"/>
    <property type="match status" value="1"/>
</dbReference>
<sequence length="293" mass="32138">MGRQPVTGKLGRARGRSGRLLRRVATLGGVGALGLLAGCSGQAARFGLPEAASAQAPNMANLWVGAWIASLIIGGLVWGLIGWSVIRYRHKEGINSAPRQTKYHLPLELLYTLVPFLIVGVLFFYTVRADDAMKAQSPNPDVVIDVIGQKWSWTFNYNEADNPAIGTDAHEVGTLEKIPDLYLPLNKTVRINLNSPDVIHSFWVPSFYYKLDVVPGHPNSMDVTPTKLGVFDGKCAELCGTYHSLMLFEVHIVTEEEYNEYVKELAASGNAGVKELPTSSEDTLPEYENEGEH</sequence>
<keyword evidence="7" id="KW-0479">Metal-binding</keyword>
<dbReference type="AlphaFoldDB" id="A0A553K2B6"/>
<keyword evidence="11" id="KW-0186">Copper</keyword>
<dbReference type="PROSITE" id="PS00078">
    <property type="entry name" value="COX2"/>
    <property type="match status" value="1"/>
</dbReference>
<dbReference type="PRINTS" id="PR01166">
    <property type="entry name" value="CYCOXIDASEII"/>
</dbReference>
<evidence type="ECO:0000256" key="6">
    <source>
        <dbReference type="ARBA" id="ARBA00022692"/>
    </source>
</evidence>
<feature type="compositionally biased region" description="Acidic residues" evidence="16">
    <location>
        <begin position="283"/>
        <end position="293"/>
    </location>
</feature>
<name>A0A553K2B6_9ACTN</name>
<reference evidence="19 20" key="1">
    <citation type="submission" date="2019-07" db="EMBL/GenBank/DDBJ databases">
        <authorList>
            <person name="Zhou L.-Y."/>
        </authorList>
    </citation>
    <scope>NUCLEOTIDE SEQUENCE [LARGE SCALE GENOMIC DNA]</scope>
    <source>
        <strain evidence="19 20">YIM 101269</strain>
    </source>
</reference>
<evidence type="ECO:0000256" key="4">
    <source>
        <dbReference type="ARBA" id="ARBA00022448"/>
    </source>
</evidence>
<dbReference type="InterPro" id="IPR001505">
    <property type="entry name" value="Copper_CuA"/>
</dbReference>
<gene>
    <name evidence="19" type="primary">coxB</name>
    <name evidence="19" type="ORF">FOJ82_06910</name>
</gene>
<evidence type="ECO:0000256" key="16">
    <source>
        <dbReference type="SAM" id="MobiDB-lite"/>
    </source>
</evidence>
<dbReference type="EMBL" id="VKKG01000002">
    <property type="protein sequence ID" value="TRY18835.1"/>
    <property type="molecule type" value="Genomic_DNA"/>
</dbReference>
<dbReference type="Pfam" id="PF00116">
    <property type="entry name" value="COX2"/>
    <property type="match status" value="1"/>
</dbReference>
<dbReference type="InterPro" id="IPR045187">
    <property type="entry name" value="CcO_II"/>
</dbReference>
<evidence type="ECO:0000313" key="20">
    <source>
        <dbReference type="Proteomes" id="UP000317638"/>
    </source>
</evidence>
<evidence type="ECO:0000256" key="11">
    <source>
        <dbReference type="ARBA" id="ARBA00023008"/>
    </source>
</evidence>
<comment type="subcellular location">
    <subcellularLocation>
        <location evidence="1">Membrane</location>
        <topology evidence="1">Multi-pass membrane protein</topology>
    </subcellularLocation>
</comment>
<evidence type="ECO:0000256" key="7">
    <source>
        <dbReference type="ARBA" id="ARBA00022723"/>
    </source>
</evidence>
<keyword evidence="10 17" id="KW-1133">Transmembrane helix</keyword>
<comment type="similarity">
    <text evidence="2">Belongs to the cytochrome c oxidase subunit 2 family.</text>
</comment>
<organism evidence="19 20">
    <name type="scientific">Tessaracoccus rhinocerotis</name>
    <dbReference type="NCBI Taxonomy" id="1689449"/>
    <lineage>
        <taxon>Bacteria</taxon>
        <taxon>Bacillati</taxon>
        <taxon>Actinomycetota</taxon>
        <taxon>Actinomycetes</taxon>
        <taxon>Propionibacteriales</taxon>
        <taxon>Propionibacteriaceae</taxon>
        <taxon>Tessaracoccus</taxon>
    </lineage>
</organism>
<comment type="function">
    <text evidence="13">Subunits I and II form the functional core of the enzyme complex. Electrons originating in cytochrome c are transferred via heme a and Cu(A) to the binuclear center formed by heme a3 and Cu(B).</text>
</comment>
<evidence type="ECO:0000256" key="12">
    <source>
        <dbReference type="ARBA" id="ARBA00023136"/>
    </source>
</evidence>
<keyword evidence="19" id="KW-0560">Oxidoreductase</keyword>
<dbReference type="Gene3D" id="1.10.287.90">
    <property type="match status" value="1"/>
</dbReference>
<comment type="caution">
    <text evidence="19">The sequence shown here is derived from an EMBL/GenBank/DDBJ whole genome shotgun (WGS) entry which is preliminary data.</text>
</comment>
<feature type="region of interest" description="Disordered" evidence="16">
    <location>
        <begin position="273"/>
        <end position="293"/>
    </location>
</feature>
<comment type="catalytic activity">
    <reaction evidence="15">
        <text>4 Fe(II)-[cytochrome c] + O2 + 8 H(+)(in) = 4 Fe(III)-[cytochrome c] + 2 H2O + 4 H(+)(out)</text>
        <dbReference type="Rhea" id="RHEA:11436"/>
        <dbReference type="Rhea" id="RHEA-COMP:10350"/>
        <dbReference type="Rhea" id="RHEA-COMP:14399"/>
        <dbReference type="ChEBI" id="CHEBI:15377"/>
        <dbReference type="ChEBI" id="CHEBI:15378"/>
        <dbReference type="ChEBI" id="CHEBI:15379"/>
        <dbReference type="ChEBI" id="CHEBI:29033"/>
        <dbReference type="ChEBI" id="CHEBI:29034"/>
        <dbReference type="EC" id="7.1.1.9"/>
    </reaction>
</comment>
<dbReference type="GO" id="GO:0042773">
    <property type="term" value="P:ATP synthesis coupled electron transport"/>
    <property type="evidence" value="ECO:0007669"/>
    <property type="project" value="TreeGrafter"/>
</dbReference>
<feature type="transmembrane region" description="Helical" evidence="17">
    <location>
        <begin position="20"/>
        <end position="44"/>
    </location>
</feature>
<feature type="domain" description="Cytochrome oxidase subunit II copper A binding" evidence="18">
    <location>
        <begin position="139"/>
        <end position="264"/>
    </location>
</feature>
<keyword evidence="5" id="KW-0679">Respiratory chain</keyword>
<dbReference type="PROSITE" id="PS50857">
    <property type="entry name" value="COX2_CUA"/>
    <property type="match status" value="1"/>
</dbReference>
<evidence type="ECO:0000256" key="8">
    <source>
        <dbReference type="ARBA" id="ARBA00022967"/>
    </source>
</evidence>
<dbReference type="CDD" id="cd13919">
    <property type="entry name" value="CuRO_HCO_II_like_5"/>
    <property type="match status" value="1"/>
</dbReference>
<evidence type="ECO:0000256" key="10">
    <source>
        <dbReference type="ARBA" id="ARBA00022989"/>
    </source>
</evidence>
<evidence type="ECO:0000313" key="19">
    <source>
        <dbReference type="EMBL" id="TRY18835.1"/>
    </source>
</evidence>
<feature type="transmembrane region" description="Helical" evidence="17">
    <location>
        <begin position="107"/>
        <end position="127"/>
    </location>
</feature>
<evidence type="ECO:0000256" key="3">
    <source>
        <dbReference type="ARBA" id="ARBA00012949"/>
    </source>
</evidence>
<protein>
    <recommendedName>
        <fullName evidence="3">cytochrome-c oxidase</fullName>
        <ecNumber evidence="3">7.1.1.9</ecNumber>
    </recommendedName>
    <alternativeName>
        <fullName evidence="14">Cytochrome aa3 subunit 2</fullName>
    </alternativeName>
</protein>
<evidence type="ECO:0000259" key="18">
    <source>
        <dbReference type="PROSITE" id="PS50857"/>
    </source>
</evidence>
<feature type="transmembrane region" description="Helical" evidence="17">
    <location>
        <begin position="64"/>
        <end position="86"/>
    </location>
</feature>
<dbReference type="EC" id="7.1.1.9" evidence="3"/>
<evidence type="ECO:0000256" key="17">
    <source>
        <dbReference type="SAM" id="Phobius"/>
    </source>
</evidence>
<dbReference type="GO" id="GO:0016491">
    <property type="term" value="F:oxidoreductase activity"/>
    <property type="evidence" value="ECO:0007669"/>
    <property type="project" value="UniProtKB-KW"/>
</dbReference>
<dbReference type="GO" id="GO:0005507">
    <property type="term" value="F:copper ion binding"/>
    <property type="evidence" value="ECO:0007669"/>
    <property type="project" value="InterPro"/>
</dbReference>
<dbReference type="InterPro" id="IPR014222">
    <property type="entry name" value="Cyt_c_oxidase_su2"/>
</dbReference>
<dbReference type="InterPro" id="IPR036257">
    <property type="entry name" value="Cyt_c_oxidase_su2_TM_sf"/>
</dbReference>
<dbReference type="Gene3D" id="2.60.40.420">
    <property type="entry name" value="Cupredoxins - blue copper proteins"/>
    <property type="match status" value="1"/>
</dbReference>
<dbReference type="GO" id="GO:0016020">
    <property type="term" value="C:membrane"/>
    <property type="evidence" value="ECO:0007669"/>
    <property type="project" value="UniProtKB-SubCell"/>
</dbReference>
<dbReference type="GO" id="GO:0004129">
    <property type="term" value="F:cytochrome-c oxidase activity"/>
    <property type="evidence" value="ECO:0007669"/>
    <property type="project" value="UniProtKB-EC"/>
</dbReference>
<dbReference type="Proteomes" id="UP000317638">
    <property type="component" value="Unassembled WGS sequence"/>
</dbReference>
<dbReference type="PANTHER" id="PTHR22888">
    <property type="entry name" value="CYTOCHROME C OXIDASE, SUBUNIT II"/>
    <property type="match status" value="1"/>
</dbReference>
<proteinExistence type="inferred from homology"/>
<dbReference type="InterPro" id="IPR002429">
    <property type="entry name" value="CcO_II-like_C"/>
</dbReference>
<keyword evidence="4" id="KW-0813">Transport</keyword>
<keyword evidence="8" id="KW-1278">Translocase</keyword>
<evidence type="ECO:0000256" key="5">
    <source>
        <dbReference type="ARBA" id="ARBA00022660"/>
    </source>
</evidence>
<keyword evidence="20" id="KW-1185">Reference proteome</keyword>
<evidence type="ECO:0000256" key="1">
    <source>
        <dbReference type="ARBA" id="ARBA00004141"/>
    </source>
</evidence>